<sequence>MAHFGTYTYVTPFLKDVTRAGPRLITALLLAYGIAGIIGNLVAGTMARRALRATFTAAAGMLATATLLLPAIGAGKLGAMVLLILWGLAYGAVPVCSRTWFVTPAPHAPETASVLFTSSFQATVSLGALAGGATVDSTSTSAVMVLGGLAAILAMLTVQISSGPGQLGSPGHNGEPTPARPAVVARRRR</sequence>
<evidence type="ECO:0000256" key="3">
    <source>
        <dbReference type="ARBA" id="ARBA00022692"/>
    </source>
</evidence>
<feature type="compositionally biased region" description="Low complexity" evidence="6">
    <location>
        <begin position="180"/>
        <end position="189"/>
    </location>
</feature>
<evidence type="ECO:0000256" key="2">
    <source>
        <dbReference type="ARBA" id="ARBA00022475"/>
    </source>
</evidence>
<feature type="transmembrane region" description="Helical" evidence="7">
    <location>
        <begin position="113"/>
        <end position="133"/>
    </location>
</feature>
<reference evidence="8" key="1">
    <citation type="submission" date="2021-05" db="EMBL/GenBank/DDBJ databases">
        <authorList>
            <person name="Arsene-Ploetze F."/>
        </authorList>
    </citation>
    <scope>NUCLEOTIDE SEQUENCE</scope>
    <source>
        <strain evidence="8">DSM 42138</strain>
    </source>
</reference>
<keyword evidence="3 7" id="KW-0812">Transmembrane</keyword>
<dbReference type="AlphaFoldDB" id="A0A9W4GPW7"/>
<keyword evidence="9" id="KW-1185">Reference proteome</keyword>
<evidence type="ECO:0000256" key="4">
    <source>
        <dbReference type="ARBA" id="ARBA00022989"/>
    </source>
</evidence>
<keyword evidence="5 7" id="KW-0472">Membrane</keyword>
<dbReference type="GO" id="GO:0005886">
    <property type="term" value="C:plasma membrane"/>
    <property type="evidence" value="ECO:0007669"/>
    <property type="project" value="UniProtKB-SubCell"/>
</dbReference>
<gene>
    <name evidence="8" type="ORF">SCOCK_140206</name>
</gene>
<evidence type="ECO:0000256" key="1">
    <source>
        <dbReference type="ARBA" id="ARBA00004651"/>
    </source>
</evidence>
<dbReference type="GO" id="GO:0022857">
    <property type="term" value="F:transmembrane transporter activity"/>
    <property type="evidence" value="ECO:0007669"/>
    <property type="project" value="TreeGrafter"/>
</dbReference>
<dbReference type="EMBL" id="CAJSLV010000042">
    <property type="protein sequence ID" value="CAG6392009.1"/>
    <property type="molecule type" value="Genomic_DNA"/>
</dbReference>
<comment type="subcellular location">
    <subcellularLocation>
        <location evidence="1">Cell membrane</location>
        <topology evidence="1">Multi-pass membrane protein</topology>
    </subcellularLocation>
</comment>
<evidence type="ECO:0000256" key="5">
    <source>
        <dbReference type="ARBA" id="ARBA00023136"/>
    </source>
</evidence>
<dbReference type="InterPro" id="IPR050189">
    <property type="entry name" value="MFS_Efflux_Transporters"/>
</dbReference>
<name>A0A9W4GPW7_9ACTN</name>
<dbReference type="Proteomes" id="UP001152519">
    <property type="component" value="Unassembled WGS sequence"/>
</dbReference>
<dbReference type="Gene3D" id="1.20.1250.20">
    <property type="entry name" value="MFS general substrate transporter like domains"/>
    <property type="match status" value="1"/>
</dbReference>
<feature type="region of interest" description="Disordered" evidence="6">
    <location>
        <begin position="165"/>
        <end position="189"/>
    </location>
</feature>
<dbReference type="InterPro" id="IPR036259">
    <property type="entry name" value="MFS_trans_sf"/>
</dbReference>
<protein>
    <submittedName>
        <fullName evidence="8">Uncharacterized protein</fullName>
    </submittedName>
</protein>
<accession>A0A9W4GPW7</accession>
<dbReference type="SUPFAM" id="SSF103473">
    <property type="entry name" value="MFS general substrate transporter"/>
    <property type="match status" value="1"/>
</dbReference>
<evidence type="ECO:0000313" key="9">
    <source>
        <dbReference type="Proteomes" id="UP001152519"/>
    </source>
</evidence>
<feature type="transmembrane region" description="Helical" evidence="7">
    <location>
        <begin position="20"/>
        <end position="43"/>
    </location>
</feature>
<evidence type="ECO:0000256" key="7">
    <source>
        <dbReference type="SAM" id="Phobius"/>
    </source>
</evidence>
<dbReference type="PANTHER" id="PTHR43124:SF3">
    <property type="entry name" value="CHLORAMPHENICOL EFFLUX PUMP RV0191"/>
    <property type="match status" value="1"/>
</dbReference>
<feature type="transmembrane region" description="Helical" evidence="7">
    <location>
        <begin position="139"/>
        <end position="158"/>
    </location>
</feature>
<feature type="transmembrane region" description="Helical" evidence="7">
    <location>
        <begin position="55"/>
        <end position="73"/>
    </location>
</feature>
<proteinExistence type="predicted"/>
<comment type="caution">
    <text evidence="8">The sequence shown here is derived from an EMBL/GenBank/DDBJ whole genome shotgun (WGS) entry which is preliminary data.</text>
</comment>
<keyword evidence="4 7" id="KW-1133">Transmembrane helix</keyword>
<keyword evidence="2" id="KW-1003">Cell membrane</keyword>
<evidence type="ECO:0000256" key="6">
    <source>
        <dbReference type="SAM" id="MobiDB-lite"/>
    </source>
</evidence>
<feature type="transmembrane region" description="Helical" evidence="7">
    <location>
        <begin position="79"/>
        <end position="101"/>
    </location>
</feature>
<organism evidence="8 9">
    <name type="scientific">Actinacidiphila cocklensis</name>
    <dbReference type="NCBI Taxonomy" id="887465"/>
    <lineage>
        <taxon>Bacteria</taxon>
        <taxon>Bacillati</taxon>
        <taxon>Actinomycetota</taxon>
        <taxon>Actinomycetes</taxon>
        <taxon>Kitasatosporales</taxon>
        <taxon>Streptomycetaceae</taxon>
        <taxon>Actinacidiphila</taxon>
    </lineage>
</organism>
<dbReference type="PANTHER" id="PTHR43124">
    <property type="entry name" value="PURINE EFFLUX PUMP PBUE"/>
    <property type="match status" value="1"/>
</dbReference>
<evidence type="ECO:0000313" key="8">
    <source>
        <dbReference type="EMBL" id="CAG6392009.1"/>
    </source>
</evidence>